<dbReference type="SUPFAM" id="SSF47226">
    <property type="entry name" value="Histidine-containing phosphotransfer domain, HPT domain"/>
    <property type="match status" value="1"/>
</dbReference>
<organism evidence="2 3">
    <name type="scientific">Arthrobacter vasquezii</name>
    <dbReference type="NCBI Taxonomy" id="2977629"/>
    <lineage>
        <taxon>Bacteria</taxon>
        <taxon>Bacillati</taxon>
        <taxon>Actinomycetota</taxon>
        <taxon>Actinomycetes</taxon>
        <taxon>Micrococcales</taxon>
        <taxon>Micrococcaceae</taxon>
        <taxon>Arthrobacter</taxon>
    </lineage>
</organism>
<comment type="caution">
    <text evidence="2">The sequence shown here is derived from an EMBL/GenBank/DDBJ whole genome shotgun (WGS) entry which is preliminary data.</text>
</comment>
<protein>
    <submittedName>
        <fullName evidence="2">Hpt domain-containing protein</fullName>
    </submittedName>
</protein>
<dbReference type="Proteomes" id="UP001220456">
    <property type="component" value="Unassembled WGS sequence"/>
</dbReference>
<evidence type="ECO:0000313" key="3">
    <source>
        <dbReference type="Proteomes" id="UP001220456"/>
    </source>
</evidence>
<keyword evidence="3" id="KW-1185">Reference proteome</keyword>
<reference evidence="2 3" key="1">
    <citation type="journal article" date="2023" name="Int. J. Syst. Evol. Microbiol.">
        <title>Arthrobacter vasquezii sp. nov., isolated from a soil sample from Union Glacier, Antarctica.</title>
        <authorList>
            <person name="Valenzuela-Ibaceta F."/>
            <person name="Carrasco V."/>
            <person name="Lagos-Moraga S."/>
            <person name="Dietz-Vargas C."/>
            <person name="Navarro C.A."/>
            <person name="Perez-Donoso J.M."/>
        </authorList>
    </citation>
    <scope>NUCLEOTIDE SEQUENCE [LARGE SCALE GENOMIC DNA]</scope>
    <source>
        <strain evidence="2 3">EH-1B-1</strain>
    </source>
</reference>
<dbReference type="Pfam" id="PF01627">
    <property type="entry name" value="Hpt"/>
    <property type="match status" value="1"/>
</dbReference>
<evidence type="ECO:0000259" key="1">
    <source>
        <dbReference type="Pfam" id="PF01627"/>
    </source>
</evidence>
<evidence type="ECO:0000313" key="2">
    <source>
        <dbReference type="EMBL" id="MDF9278937.1"/>
    </source>
</evidence>
<dbReference type="InterPro" id="IPR036641">
    <property type="entry name" value="HPT_dom_sf"/>
</dbReference>
<proteinExistence type="predicted"/>
<sequence>MTAHDLPPLLDLTQLWAMESDFPSPEPVHRFVEDFILIWNDRLVRLRNALAEGDHPAAVNVLLGIKVSAVMIGATQLKYVAEAIESELRQGTAGVTKDLLDALAECGTQTIHQLSRKYLHRTSLYG</sequence>
<accession>A0ABT6CZN9</accession>
<dbReference type="Gene3D" id="1.20.120.160">
    <property type="entry name" value="HPT domain"/>
    <property type="match status" value="1"/>
</dbReference>
<name>A0ABT6CZN9_9MICC</name>
<gene>
    <name evidence="2" type="ORF">P4U43_14195</name>
</gene>
<dbReference type="EMBL" id="JAROKN010000049">
    <property type="protein sequence ID" value="MDF9278937.1"/>
    <property type="molecule type" value="Genomic_DNA"/>
</dbReference>
<feature type="domain" description="HPt" evidence="1">
    <location>
        <begin position="31"/>
        <end position="106"/>
    </location>
</feature>
<dbReference type="RefSeq" id="WP_277359312.1">
    <property type="nucleotide sequence ID" value="NZ_JAROKN010000049.1"/>
</dbReference>
<dbReference type="InterPro" id="IPR008207">
    <property type="entry name" value="Sig_transdc_His_kin_Hpt_dom"/>
</dbReference>